<proteinExistence type="predicted"/>
<dbReference type="Proteomes" id="UP000054771">
    <property type="component" value="Unassembled WGS sequence"/>
</dbReference>
<organism evidence="2 3">
    <name type="scientific">Aspergillus calidoustus</name>
    <dbReference type="NCBI Taxonomy" id="454130"/>
    <lineage>
        <taxon>Eukaryota</taxon>
        <taxon>Fungi</taxon>
        <taxon>Dikarya</taxon>
        <taxon>Ascomycota</taxon>
        <taxon>Pezizomycotina</taxon>
        <taxon>Eurotiomycetes</taxon>
        <taxon>Eurotiomycetidae</taxon>
        <taxon>Eurotiales</taxon>
        <taxon>Aspergillaceae</taxon>
        <taxon>Aspergillus</taxon>
        <taxon>Aspergillus subgen. Nidulantes</taxon>
    </lineage>
</organism>
<accession>A0A0U4ZRH0</accession>
<sequence length="149" mass="16751">MSFLVHKWRLLRDTCQYACDQAQVAMLLHILDASTSPFLVTCLIDGMVRAGVEVPDKYSRFIGLRKTLEHGANSMPLNEDCPFEKSAIVTMERILITSDQPDYAGVFNDRGEFEYGGFGDEESDDLESVNGTGYDADSEDYTELDDSDW</sequence>
<gene>
    <name evidence="2" type="ORF">ASPCAL15051</name>
</gene>
<feature type="region of interest" description="Disordered" evidence="1">
    <location>
        <begin position="114"/>
        <end position="149"/>
    </location>
</feature>
<keyword evidence="3" id="KW-1185">Reference proteome</keyword>
<feature type="compositionally biased region" description="Acidic residues" evidence="1">
    <location>
        <begin position="136"/>
        <end position="149"/>
    </location>
</feature>
<evidence type="ECO:0000313" key="3">
    <source>
        <dbReference type="Proteomes" id="UP000054771"/>
    </source>
</evidence>
<name>A0A0U4ZRH0_ASPCI</name>
<dbReference type="AlphaFoldDB" id="A0A0U4ZRH0"/>
<reference evidence="3" key="1">
    <citation type="journal article" date="2016" name="Genome Announc.">
        <title>Draft genome sequences of fungus Aspergillus calidoustus.</title>
        <authorList>
            <person name="Horn F."/>
            <person name="Linde J."/>
            <person name="Mattern D.J."/>
            <person name="Walther G."/>
            <person name="Guthke R."/>
            <person name="Scherlach K."/>
            <person name="Martin K."/>
            <person name="Brakhage A.A."/>
            <person name="Petzke L."/>
            <person name="Valiante V."/>
        </authorList>
    </citation>
    <scope>NUCLEOTIDE SEQUENCE [LARGE SCALE GENOMIC DNA]</scope>
    <source>
        <strain evidence="3">SF006504</strain>
    </source>
</reference>
<protein>
    <submittedName>
        <fullName evidence="2">Uncharacterized protein</fullName>
    </submittedName>
</protein>
<evidence type="ECO:0000313" key="2">
    <source>
        <dbReference type="EMBL" id="CEL11957.1"/>
    </source>
</evidence>
<dbReference type="EMBL" id="CDMC01000036">
    <property type="protein sequence ID" value="CEL11957.1"/>
    <property type="molecule type" value="Genomic_DNA"/>
</dbReference>
<evidence type="ECO:0000256" key="1">
    <source>
        <dbReference type="SAM" id="MobiDB-lite"/>
    </source>
</evidence>